<dbReference type="PANTHER" id="PTHR43132">
    <property type="entry name" value="ARSENICAL RESISTANCE OPERON REPRESSOR ARSR-RELATED"/>
    <property type="match status" value="1"/>
</dbReference>
<dbReference type="CDD" id="cd00090">
    <property type="entry name" value="HTH_ARSR"/>
    <property type="match status" value="1"/>
</dbReference>
<dbReference type="GO" id="GO:0003700">
    <property type="term" value="F:DNA-binding transcription factor activity"/>
    <property type="evidence" value="ECO:0007669"/>
    <property type="project" value="InterPro"/>
</dbReference>
<dbReference type="SMART" id="SM00418">
    <property type="entry name" value="HTH_ARSR"/>
    <property type="match status" value="1"/>
</dbReference>
<dbReference type="HOGENOM" id="CLU_902760_0_0_0"/>
<reference evidence="6" key="1">
    <citation type="submission" date="2010-05" db="EMBL/GenBank/DDBJ databases">
        <title>The complete genome of Truepera radiovictris DSM 17093.</title>
        <authorList>
            <consortium name="US DOE Joint Genome Institute (JGI-PGF)"/>
            <person name="Lucas S."/>
            <person name="Copeland A."/>
            <person name="Lapidus A."/>
            <person name="Glavina del Rio T."/>
            <person name="Dalin E."/>
            <person name="Tice H."/>
            <person name="Bruce D."/>
            <person name="Goodwin L."/>
            <person name="Pitluck S."/>
            <person name="Kyrpides N."/>
            <person name="Mavromatis K."/>
            <person name="Ovchinnikova G."/>
            <person name="Munk A.C."/>
            <person name="Detter J.C."/>
            <person name="Han C."/>
            <person name="Tapia R."/>
            <person name="Land M."/>
            <person name="Hauser L."/>
            <person name="Markowitz V."/>
            <person name="Cheng J.-F."/>
            <person name="Hugenholtz P."/>
            <person name="Woyke T."/>
            <person name="Wu D."/>
            <person name="Tindall B."/>
            <person name="Pomrenke H.G."/>
            <person name="Brambilla E."/>
            <person name="Klenk H.-P."/>
            <person name="Eisen J.A."/>
        </authorList>
    </citation>
    <scope>NUCLEOTIDE SEQUENCE [LARGE SCALE GENOMIC DNA]</scope>
    <source>
        <strain evidence="6">DSM 17093 / CIP 108686 / LMG 22925 / RQ-24</strain>
    </source>
</reference>
<accession>D7CTJ6</accession>
<dbReference type="AlphaFoldDB" id="D7CTJ6"/>
<dbReference type="InterPro" id="IPR036388">
    <property type="entry name" value="WH-like_DNA-bd_sf"/>
</dbReference>
<evidence type="ECO:0000256" key="3">
    <source>
        <dbReference type="ARBA" id="ARBA00023163"/>
    </source>
</evidence>
<evidence type="ECO:0000259" key="4">
    <source>
        <dbReference type="PROSITE" id="PS50987"/>
    </source>
</evidence>
<evidence type="ECO:0000313" key="6">
    <source>
        <dbReference type="Proteomes" id="UP000000379"/>
    </source>
</evidence>
<evidence type="ECO:0000256" key="2">
    <source>
        <dbReference type="ARBA" id="ARBA00023125"/>
    </source>
</evidence>
<organism evidence="5 6">
    <name type="scientific">Truepera radiovictrix (strain DSM 17093 / CIP 108686 / LMG 22925 / RQ-24)</name>
    <dbReference type="NCBI Taxonomy" id="649638"/>
    <lineage>
        <taxon>Bacteria</taxon>
        <taxon>Thermotogati</taxon>
        <taxon>Deinococcota</taxon>
        <taxon>Deinococci</taxon>
        <taxon>Trueperales</taxon>
        <taxon>Trueperaceae</taxon>
        <taxon>Truepera</taxon>
    </lineage>
</organism>
<dbReference type="RefSeq" id="WP_013177225.1">
    <property type="nucleotide sequence ID" value="NC_014221.1"/>
</dbReference>
<protein>
    <submittedName>
        <fullName evidence="5">Transcriptional regulator, ArsR family</fullName>
    </submittedName>
</protein>
<dbReference type="SUPFAM" id="SSF46785">
    <property type="entry name" value="Winged helix' DNA-binding domain"/>
    <property type="match status" value="1"/>
</dbReference>
<dbReference type="InterPro" id="IPR011991">
    <property type="entry name" value="ArsR-like_HTH"/>
</dbReference>
<feature type="domain" description="HTH arsR-type" evidence="4">
    <location>
        <begin position="13"/>
        <end position="107"/>
    </location>
</feature>
<dbReference type="InterPro" id="IPR001845">
    <property type="entry name" value="HTH_ArsR_DNA-bd_dom"/>
</dbReference>
<dbReference type="Proteomes" id="UP000000379">
    <property type="component" value="Chromosome"/>
</dbReference>
<dbReference type="STRING" id="649638.Trad_0717"/>
<dbReference type="KEGG" id="tra:Trad_0717"/>
<reference evidence="5 6" key="2">
    <citation type="journal article" date="2011" name="Stand. Genomic Sci.">
        <title>Complete genome sequence of Truepera radiovictrix type strain (RQ-24).</title>
        <authorList>
            <person name="Ivanova N."/>
            <person name="Rohde C."/>
            <person name="Munk C."/>
            <person name="Nolan M."/>
            <person name="Lucas S."/>
            <person name="Del Rio T.G."/>
            <person name="Tice H."/>
            <person name="Deshpande S."/>
            <person name="Cheng J.F."/>
            <person name="Tapia R."/>
            <person name="Han C."/>
            <person name="Goodwin L."/>
            <person name="Pitluck S."/>
            <person name="Liolios K."/>
            <person name="Mavromatis K."/>
            <person name="Mikhailova N."/>
            <person name="Pati A."/>
            <person name="Chen A."/>
            <person name="Palaniappan K."/>
            <person name="Land M."/>
            <person name="Hauser L."/>
            <person name="Chang Y.J."/>
            <person name="Jeffries C.D."/>
            <person name="Brambilla E."/>
            <person name="Rohde M."/>
            <person name="Goker M."/>
            <person name="Tindall B.J."/>
            <person name="Woyke T."/>
            <person name="Bristow J."/>
            <person name="Eisen J.A."/>
            <person name="Markowitz V."/>
            <person name="Hugenholtz P."/>
            <person name="Kyrpides N.C."/>
            <person name="Klenk H.P."/>
            <person name="Lapidus A."/>
        </authorList>
    </citation>
    <scope>NUCLEOTIDE SEQUENCE [LARGE SCALE GENOMIC DNA]</scope>
    <source>
        <strain evidence="6">DSM 17093 / CIP 108686 / LMG 22925 / RQ-24</strain>
    </source>
</reference>
<keyword evidence="2" id="KW-0238">DNA-binding</keyword>
<gene>
    <name evidence="5" type="ordered locus">Trad_0717</name>
</gene>
<dbReference type="eggNOG" id="COG4189">
    <property type="taxonomic scope" value="Bacteria"/>
</dbReference>
<dbReference type="InterPro" id="IPR036390">
    <property type="entry name" value="WH_DNA-bd_sf"/>
</dbReference>
<dbReference type="OrthoDB" id="9781958at2"/>
<keyword evidence="6" id="KW-1185">Reference proteome</keyword>
<keyword evidence="3" id="KW-0804">Transcription</keyword>
<dbReference type="PROSITE" id="PS50987">
    <property type="entry name" value="HTH_ARSR_2"/>
    <property type="match status" value="1"/>
</dbReference>
<evidence type="ECO:0000313" key="5">
    <source>
        <dbReference type="EMBL" id="ADI13853.1"/>
    </source>
</evidence>
<sequence>MTESPTSRDLILQADARNPRANEVLRALASEPRLRILELLSDQLLNTSEIAAALGLPLSTATLHIGILEAAGLLLTERKPAVRGSQKICARAVDTLHIRLPQSRRQGAQMIEISMPIGAYTDLRAVPSCGLASEEGIIGLFDDPTSFFEPERLRAQLLWFHQGYAEYRFPNRVPAGATLESLSVSFEVCSEAPLHRTPWPSDITVWLNGRELGTWTSPGDFGGQRGHLTPDWWEDRNSQFGLLKVFSVTREGAFVDGVRLSEITLDDLRLHGERFIAVRIGVKENAHHVGGLNLFGRRFGNYPQDIVLQVRYT</sequence>
<dbReference type="EMBL" id="CP002049">
    <property type="protein sequence ID" value="ADI13853.1"/>
    <property type="molecule type" value="Genomic_DNA"/>
</dbReference>
<evidence type="ECO:0000256" key="1">
    <source>
        <dbReference type="ARBA" id="ARBA00023015"/>
    </source>
</evidence>
<name>D7CTJ6_TRURR</name>
<keyword evidence="1" id="KW-0805">Transcription regulation</keyword>
<dbReference type="InterPro" id="IPR051011">
    <property type="entry name" value="Metal_resp_trans_reg"/>
</dbReference>
<dbReference type="Pfam" id="PF12840">
    <property type="entry name" value="HTH_20"/>
    <property type="match status" value="1"/>
</dbReference>
<dbReference type="GO" id="GO:0003677">
    <property type="term" value="F:DNA binding"/>
    <property type="evidence" value="ECO:0007669"/>
    <property type="project" value="UniProtKB-KW"/>
</dbReference>
<proteinExistence type="predicted"/>
<dbReference type="PANTHER" id="PTHR43132:SF2">
    <property type="entry name" value="ARSENICAL RESISTANCE OPERON REPRESSOR ARSR-RELATED"/>
    <property type="match status" value="1"/>
</dbReference>
<dbReference type="Gene3D" id="1.10.10.10">
    <property type="entry name" value="Winged helix-like DNA-binding domain superfamily/Winged helix DNA-binding domain"/>
    <property type="match status" value="1"/>
</dbReference>